<dbReference type="EMBL" id="SWBP01000001">
    <property type="protein sequence ID" value="TKC00940.1"/>
    <property type="molecule type" value="Genomic_DNA"/>
</dbReference>
<evidence type="ECO:0000259" key="5">
    <source>
        <dbReference type="Pfam" id="PF17162"/>
    </source>
</evidence>
<sequence length="842" mass="92983">MNKNLQMFKLAGVISLSLAISACSTQKKAAPTAASATASKANGAAPGPGGPSAAKKEGIKRFSEVITAKAKTDKGLFNVHFLDGKYYYEIPDSLFGREMLAVTRYVKTPTADGTYGGEEINEQAWVWEKRDKQVMIRVPSYANIAAPGTDMFESVRNSNLAPILASFDIKAFNKDSTGVVIDVTDFFSKDVSALGLSTGVKTAYKISRLDETRSYLDTVKSFPVNIEARTVKTYIATTPPGDPSLGSVTVELNTSMLLLPKVPMKPRLSDDRVGFFSRRQTDYGIDAQRATVTRYADRWRLEPKDPAAYARGELVEPKKQIVYYIDPATPAKWRPYLIAGVKDWNAAFEAAGFKNAITCLEPPTNDPDWSPEDARYSVIRYFASNIANAYGPHISDPRSGEILESDIGWYHNVMNLVRNWFFIQTAAINPDARSPKFRDEVMGKLVQFVSSHEVGHTLGLPHNFGSSVAFPVDSLRSASFTKRMGGTAPSIMDYARFNYIAQPGDEGVILYPGVGAYDKWAVKWGYSWFDNKTVEEEAAILNKWTIEKAGNPLYFYGQQTGNPIDPRAQSEDLGDDAIKASTYGIANLKRILPNIEKWTYEEGKPYDNLSELFGEVLGQWNRYMGHVRSSIGGIYENDKTYEQKGAVYTHVAKAKQEASLKFIVDQAFKTPTWMFDQAQLAKFDQAGIINTLRRTQAGVLNGILDVSRMSRMIDNSAKNGANAYSVEELFGDLHQGIFTELSTGANIDVYRRNLQRAYLDRLETLVIDAPAAPTAIAPGGRGGNFGPTINAGDTDIRPLARLELMNLKTDITRALPRYSNATVKAHLVDALARIDAILNPKG</sequence>
<dbReference type="AlphaFoldDB" id="A0A4U1C4Y4"/>
<dbReference type="CDD" id="cd04276">
    <property type="entry name" value="ZnMc_MMP_like_2"/>
    <property type="match status" value="1"/>
</dbReference>
<dbReference type="PANTHER" id="PTHR38478">
    <property type="entry name" value="PEPTIDASE M1A AND M12B"/>
    <property type="match status" value="1"/>
</dbReference>
<organism evidence="6 7">
    <name type="scientific">Pedobacter cryophilus</name>
    <dbReference type="NCBI Taxonomy" id="2571271"/>
    <lineage>
        <taxon>Bacteria</taxon>
        <taxon>Pseudomonadati</taxon>
        <taxon>Bacteroidota</taxon>
        <taxon>Sphingobacteriia</taxon>
        <taxon>Sphingobacteriales</taxon>
        <taxon>Sphingobacteriaceae</taxon>
        <taxon>Pedobacter</taxon>
    </lineage>
</organism>
<comment type="caution">
    <text evidence="6">The sequence shown here is derived from an EMBL/GenBank/DDBJ whole genome shotgun (WGS) entry which is preliminary data.</text>
</comment>
<gene>
    <name evidence="6" type="ORF">FA046_04480</name>
</gene>
<evidence type="ECO:0000313" key="7">
    <source>
        <dbReference type="Proteomes" id="UP000308181"/>
    </source>
</evidence>
<accession>A0A4U1C4Y4</accession>
<feature type="domain" description="DUF5117" evidence="4">
    <location>
        <begin position="117"/>
        <end position="304"/>
    </location>
</feature>
<reference evidence="6 7" key="1">
    <citation type="submission" date="2019-04" db="EMBL/GenBank/DDBJ databases">
        <title>Pedobacter sp. AR-3-17 sp. nov., isolated from Arctic soil.</title>
        <authorList>
            <person name="Dahal R.H."/>
            <person name="Kim D.-U."/>
        </authorList>
    </citation>
    <scope>NUCLEOTIDE SEQUENCE [LARGE SCALE GENOMIC DNA]</scope>
    <source>
        <strain evidence="6 7">AR-3-17</strain>
    </source>
</reference>
<feature type="domain" description="DUF5118" evidence="5">
    <location>
        <begin position="60"/>
        <end position="108"/>
    </location>
</feature>
<dbReference type="Pfam" id="PF17162">
    <property type="entry name" value="DUF5118"/>
    <property type="match status" value="1"/>
</dbReference>
<dbReference type="PANTHER" id="PTHR38478:SF1">
    <property type="entry name" value="ZINC DEPENDENT METALLOPROTEASE DOMAIN LIPOPROTEIN"/>
    <property type="match status" value="1"/>
</dbReference>
<keyword evidence="7" id="KW-1185">Reference proteome</keyword>
<feature type="signal peptide" evidence="2">
    <location>
        <begin position="1"/>
        <end position="29"/>
    </location>
</feature>
<feature type="region of interest" description="Disordered" evidence="1">
    <location>
        <begin position="37"/>
        <end position="56"/>
    </location>
</feature>
<keyword evidence="2" id="KW-0732">Signal</keyword>
<evidence type="ECO:0000259" key="3">
    <source>
        <dbReference type="Pfam" id="PF16313"/>
    </source>
</evidence>
<name>A0A4U1C4Y4_9SPHI</name>
<feature type="domain" description="EcxA zinc-binding" evidence="3">
    <location>
        <begin position="435"/>
        <end position="742"/>
    </location>
</feature>
<evidence type="ECO:0000259" key="4">
    <source>
        <dbReference type="Pfam" id="PF17148"/>
    </source>
</evidence>
<dbReference type="Proteomes" id="UP000308181">
    <property type="component" value="Unassembled WGS sequence"/>
</dbReference>
<dbReference type="InterPro" id="IPR032534">
    <property type="entry name" value="EcxA_zinc-bd"/>
</dbReference>
<protein>
    <submittedName>
        <fullName evidence="6">DUF5117 domain-containing protein</fullName>
    </submittedName>
</protein>
<evidence type="ECO:0000313" key="6">
    <source>
        <dbReference type="EMBL" id="TKC00940.1"/>
    </source>
</evidence>
<dbReference type="SUPFAM" id="SSF55486">
    <property type="entry name" value="Metalloproteases ('zincins'), catalytic domain"/>
    <property type="match status" value="1"/>
</dbReference>
<dbReference type="Pfam" id="PF16313">
    <property type="entry name" value="DUF4953"/>
    <property type="match status" value="1"/>
</dbReference>
<evidence type="ECO:0000256" key="2">
    <source>
        <dbReference type="SAM" id="SignalP"/>
    </source>
</evidence>
<dbReference type="PROSITE" id="PS51257">
    <property type="entry name" value="PROKAR_LIPOPROTEIN"/>
    <property type="match status" value="1"/>
</dbReference>
<evidence type="ECO:0000256" key="1">
    <source>
        <dbReference type="SAM" id="MobiDB-lite"/>
    </source>
</evidence>
<dbReference type="InterPro" id="IPR033428">
    <property type="entry name" value="DUF5118"/>
</dbReference>
<dbReference type="InterPro" id="IPR034032">
    <property type="entry name" value="Zn_MMP-like_bac"/>
</dbReference>
<dbReference type="InterPro" id="IPR033413">
    <property type="entry name" value="DUF5117"/>
</dbReference>
<dbReference type="OrthoDB" id="9776599at2"/>
<feature type="chain" id="PRO_5020979895" evidence="2">
    <location>
        <begin position="30"/>
        <end position="842"/>
    </location>
</feature>
<dbReference type="RefSeq" id="WP_136825145.1">
    <property type="nucleotide sequence ID" value="NZ_SWBP01000001.1"/>
</dbReference>
<dbReference type="Pfam" id="PF17148">
    <property type="entry name" value="DUF5117"/>
    <property type="match status" value="1"/>
</dbReference>
<proteinExistence type="predicted"/>